<dbReference type="Gene3D" id="1.25.40.10">
    <property type="entry name" value="Tetratricopeptide repeat domain"/>
    <property type="match status" value="1"/>
</dbReference>
<evidence type="ECO:0000256" key="3">
    <source>
        <dbReference type="PROSITE-ProRule" id="PRU00708"/>
    </source>
</evidence>
<protein>
    <submittedName>
        <fullName evidence="4">PPR repeat protein</fullName>
    </submittedName>
</protein>
<dbReference type="PROSITE" id="PS51375">
    <property type="entry name" value="PPR"/>
    <property type="match status" value="1"/>
</dbReference>
<name>G7KPQ3_MEDTR</name>
<comment type="similarity">
    <text evidence="1">Belongs to the PPR family. P subfamily.</text>
</comment>
<accession>G7KPQ3</accession>
<evidence type="ECO:0000313" key="5">
    <source>
        <dbReference type="EnsemblPlants" id="AES76020"/>
    </source>
</evidence>
<dbReference type="EMBL" id="CM001222">
    <property type="protein sequence ID" value="AES76020.1"/>
    <property type="molecule type" value="Genomic_DNA"/>
</dbReference>
<proteinExistence type="inferred from homology"/>
<evidence type="ECO:0000313" key="6">
    <source>
        <dbReference type="Proteomes" id="UP000002051"/>
    </source>
</evidence>
<dbReference type="InterPro" id="IPR002885">
    <property type="entry name" value="PPR_rpt"/>
</dbReference>
<organism evidence="4 6">
    <name type="scientific">Medicago truncatula</name>
    <name type="common">Barrel medic</name>
    <name type="synonym">Medicago tribuloides</name>
    <dbReference type="NCBI Taxonomy" id="3880"/>
    <lineage>
        <taxon>Eukaryota</taxon>
        <taxon>Viridiplantae</taxon>
        <taxon>Streptophyta</taxon>
        <taxon>Embryophyta</taxon>
        <taxon>Tracheophyta</taxon>
        <taxon>Spermatophyta</taxon>
        <taxon>Magnoliopsida</taxon>
        <taxon>eudicotyledons</taxon>
        <taxon>Gunneridae</taxon>
        <taxon>Pentapetalae</taxon>
        <taxon>rosids</taxon>
        <taxon>fabids</taxon>
        <taxon>Fabales</taxon>
        <taxon>Fabaceae</taxon>
        <taxon>Papilionoideae</taxon>
        <taxon>50 kb inversion clade</taxon>
        <taxon>NPAAA clade</taxon>
        <taxon>Hologalegina</taxon>
        <taxon>IRL clade</taxon>
        <taxon>Trifolieae</taxon>
        <taxon>Medicago</taxon>
    </lineage>
</organism>
<dbReference type="EnsemblPlants" id="AES76020">
    <property type="protein sequence ID" value="AES76020"/>
    <property type="gene ID" value="MTR_6g069150"/>
</dbReference>
<dbReference type="PANTHER" id="PTHR46128:SF358">
    <property type="entry name" value="TETRATRICOPEPTIDE REPEAT (TPR)-LIKE SUPERFAMILY PROTEIN"/>
    <property type="match status" value="1"/>
</dbReference>
<dbReference type="AlphaFoldDB" id="G7KPQ3"/>
<dbReference type="Proteomes" id="UP000002051">
    <property type="component" value="Chromosome 6"/>
</dbReference>
<dbReference type="OMA" id="AMARWGV"/>
<keyword evidence="6" id="KW-1185">Reference proteome</keyword>
<reference evidence="4 6" key="2">
    <citation type="journal article" date="2014" name="BMC Genomics">
        <title>An improved genome release (version Mt4.0) for the model legume Medicago truncatula.</title>
        <authorList>
            <person name="Tang H."/>
            <person name="Krishnakumar V."/>
            <person name="Bidwell S."/>
            <person name="Rosen B."/>
            <person name="Chan A."/>
            <person name="Zhou S."/>
            <person name="Gentzbittel L."/>
            <person name="Childs K.L."/>
            <person name="Yandell M."/>
            <person name="Gundlach H."/>
            <person name="Mayer K.F."/>
            <person name="Schwartz D.C."/>
            <person name="Town C.D."/>
        </authorList>
    </citation>
    <scope>GENOME REANNOTATION</scope>
    <source>
        <strain evidence="5 6">cv. Jemalong A17</strain>
    </source>
</reference>
<feature type="repeat" description="PPR" evidence="3">
    <location>
        <begin position="9"/>
        <end position="43"/>
    </location>
</feature>
<dbReference type="PaxDb" id="3880-AES76020"/>
<dbReference type="Pfam" id="PF13041">
    <property type="entry name" value="PPR_2"/>
    <property type="match status" value="1"/>
</dbReference>
<dbReference type="InterPro" id="IPR050872">
    <property type="entry name" value="PPR_P_subfamily"/>
</dbReference>
<dbReference type="InterPro" id="IPR011990">
    <property type="entry name" value="TPR-like_helical_dom_sf"/>
</dbReference>
<dbReference type="HOGENOM" id="CLU_2816306_0_0_1"/>
<sequence length="67" mass="7982">MIRQVVEPNVVTYTSLMDGYFLVKEVNKATYVFNTIARSGVIPYVQSYNITLTNYVRIKWWMKHFDE</sequence>
<reference evidence="4 6" key="1">
    <citation type="journal article" date="2011" name="Nature">
        <title>The Medicago genome provides insight into the evolution of rhizobial symbioses.</title>
        <authorList>
            <person name="Young N.D."/>
            <person name="Debelle F."/>
            <person name="Oldroyd G.E."/>
            <person name="Geurts R."/>
            <person name="Cannon S.B."/>
            <person name="Udvardi M.K."/>
            <person name="Benedito V.A."/>
            <person name="Mayer K.F."/>
            <person name="Gouzy J."/>
            <person name="Schoof H."/>
            <person name="Van de Peer Y."/>
            <person name="Proost S."/>
            <person name="Cook D.R."/>
            <person name="Meyers B.C."/>
            <person name="Spannagl M."/>
            <person name="Cheung F."/>
            <person name="De Mita S."/>
            <person name="Krishnakumar V."/>
            <person name="Gundlach H."/>
            <person name="Zhou S."/>
            <person name="Mudge J."/>
            <person name="Bharti A.K."/>
            <person name="Murray J.D."/>
            <person name="Naoumkina M.A."/>
            <person name="Rosen B."/>
            <person name="Silverstein K.A."/>
            <person name="Tang H."/>
            <person name="Rombauts S."/>
            <person name="Zhao P.X."/>
            <person name="Zhou P."/>
            <person name="Barbe V."/>
            <person name="Bardou P."/>
            <person name="Bechner M."/>
            <person name="Bellec A."/>
            <person name="Berger A."/>
            <person name="Berges H."/>
            <person name="Bidwell S."/>
            <person name="Bisseling T."/>
            <person name="Choisne N."/>
            <person name="Couloux A."/>
            <person name="Denny R."/>
            <person name="Deshpande S."/>
            <person name="Dai X."/>
            <person name="Doyle J.J."/>
            <person name="Dudez A.M."/>
            <person name="Farmer A.D."/>
            <person name="Fouteau S."/>
            <person name="Franken C."/>
            <person name="Gibelin C."/>
            <person name="Gish J."/>
            <person name="Goldstein S."/>
            <person name="Gonzalez A.J."/>
            <person name="Green P.J."/>
            <person name="Hallab A."/>
            <person name="Hartog M."/>
            <person name="Hua A."/>
            <person name="Humphray S.J."/>
            <person name="Jeong D.H."/>
            <person name="Jing Y."/>
            <person name="Jocker A."/>
            <person name="Kenton S.M."/>
            <person name="Kim D.J."/>
            <person name="Klee K."/>
            <person name="Lai H."/>
            <person name="Lang C."/>
            <person name="Lin S."/>
            <person name="Macmil S.L."/>
            <person name="Magdelenat G."/>
            <person name="Matthews L."/>
            <person name="McCorrison J."/>
            <person name="Monaghan E.L."/>
            <person name="Mun J.H."/>
            <person name="Najar F.Z."/>
            <person name="Nicholson C."/>
            <person name="Noirot C."/>
            <person name="O'Bleness M."/>
            <person name="Paule C.R."/>
            <person name="Poulain J."/>
            <person name="Prion F."/>
            <person name="Qin B."/>
            <person name="Qu C."/>
            <person name="Retzel E.F."/>
            <person name="Riddle C."/>
            <person name="Sallet E."/>
            <person name="Samain S."/>
            <person name="Samson N."/>
            <person name="Sanders I."/>
            <person name="Saurat O."/>
            <person name="Scarpelli C."/>
            <person name="Schiex T."/>
            <person name="Segurens B."/>
            <person name="Severin A.J."/>
            <person name="Sherrier D.J."/>
            <person name="Shi R."/>
            <person name="Sims S."/>
            <person name="Singer S.R."/>
            <person name="Sinharoy S."/>
            <person name="Sterck L."/>
            <person name="Viollet A."/>
            <person name="Wang B.B."/>
            <person name="Wang K."/>
            <person name="Wang M."/>
            <person name="Wang X."/>
            <person name="Warfsmann J."/>
            <person name="Weissenbach J."/>
            <person name="White D.D."/>
            <person name="White J.D."/>
            <person name="Wiley G.B."/>
            <person name="Wincker P."/>
            <person name="Xing Y."/>
            <person name="Yang L."/>
            <person name="Yao Z."/>
            <person name="Ying F."/>
            <person name="Zhai J."/>
            <person name="Zhou L."/>
            <person name="Zuber A."/>
            <person name="Denarie J."/>
            <person name="Dixon R.A."/>
            <person name="May G.D."/>
            <person name="Schwartz D.C."/>
            <person name="Rogers J."/>
            <person name="Quetier F."/>
            <person name="Town C.D."/>
            <person name="Roe B.A."/>
        </authorList>
    </citation>
    <scope>NUCLEOTIDE SEQUENCE [LARGE SCALE GENOMIC DNA]</scope>
    <source>
        <strain evidence="4">A17</strain>
        <strain evidence="5 6">cv. Jemalong A17</strain>
    </source>
</reference>
<dbReference type="PANTHER" id="PTHR46128">
    <property type="entry name" value="MITOCHONDRIAL GROUP I INTRON SPLICING FACTOR CCM1"/>
    <property type="match status" value="1"/>
</dbReference>
<evidence type="ECO:0000256" key="2">
    <source>
        <dbReference type="ARBA" id="ARBA00022737"/>
    </source>
</evidence>
<dbReference type="NCBIfam" id="TIGR00756">
    <property type="entry name" value="PPR"/>
    <property type="match status" value="1"/>
</dbReference>
<evidence type="ECO:0000313" key="4">
    <source>
        <dbReference type="EMBL" id="AES76020.1"/>
    </source>
</evidence>
<reference evidence="5" key="3">
    <citation type="submission" date="2015-04" db="UniProtKB">
        <authorList>
            <consortium name="EnsemblPlants"/>
        </authorList>
    </citation>
    <scope>IDENTIFICATION</scope>
    <source>
        <strain evidence="5">cv. Jemalong A17</strain>
    </source>
</reference>
<evidence type="ECO:0000256" key="1">
    <source>
        <dbReference type="ARBA" id="ARBA00007626"/>
    </source>
</evidence>
<gene>
    <name evidence="4" type="ordered locus">MTR_6g069150</name>
</gene>
<keyword evidence="2" id="KW-0677">Repeat</keyword>